<dbReference type="Pfam" id="PF06463">
    <property type="entry name" value="Mob_synth_C"/>
    <property type="match status" value="1"/>
</dbReference>
<dbReference type="SFLD" id="SFLDG01386">
    <property type="entry name" value="main_SPASM_domain-containing"/>
    <property type="match status" value="1"/>
</dbReference>
<dbReference type="InterPro" id="IPR006638">
    <property type="entry name" value="Elp3/MiaA/NifB-like_rSAM"/>
</dbReference>
<dbReference type="PANTHER" id="PTHR22960">
    <property type="entry name" value="MOLYBDOPTERIN COFACTOR SYNTHESIS PROTEIN A"/>
    <property type="match status" value="1"/>
</dbReference>
<feature type="binding site" evidence="12">
    <location>
        <begin position="261"/>
        <end position="263"/>
    </location>
    <ligand>
        <name>GTP</name>
        <dbReference type="ChEBI" id="CHEBI:37565"/>
    </ligand>
</feature>
<evidence type="ECO:0000256" key="4">
    <source>
        <dbReference type="ARBA" id="ARBA00022723"/>
    </source>
</evidence>
<evidence type="ECO:0000256" key="11">
    <source>
        <dbReference type="ARBA" id="ARBA00048697"/>
    </source>
</evidence>
<feature type="binding site" evidence="12">
    <location>
        <position position="15"/>
    </location>
    <ligand>
        <name>GTP</name>
        <dbReference type="ChEBI" id="CHEBI:37565"/>
    </ligand>
</feature>
<dbReference type="SFLD" id="SFLDG01067">
    <property type="entry name" value="SPASM/twitch_domain_containing"/>
    <property type="match status" value="1"/>
</dbReference>
<gene>
    <name evidence="12 15" type="primary">moaA</name>
    <name evidence="15" type="ORF">ACFPQB_13195</name>
</gene>
<dbReference type="PROSITE" id="PS01305">
    <property type="entry name" value="MOAA_NIFB_PQQE"/>
    <property type="match status" value="1"/>
</dbReference>
<comment type="cofactor">
    <cofactor evidence="12">
        <name>[4Fe-4S] cluster</name>
        <dbReference type="ChEBI" id="CHEBI:49883"/>
    </cofactor>
    <text evidence="12">Binds 2 [4Fe-4S] clusters. Binds 1 [4Fe-4S] cluster coordinated with 3 cysteines and an exchangeable S-adenosyl-L-methionine and 1 [4Fe-4S] cluster coordinated with 3 cysteines and the GTP-derived substrate.</text>
</comment>
<keyword evidence="6 12" id="KW-0408">Iron</keyword>
<feature type="binding site" evidence="12">
    <location>
        <position position="192"/>
    </location>
    <ligand>
        <name>S-adenosyl-L-methionine</name>
        <dbReference type="ChEBI" id="CHEBI:59789"/>
    </ligand>
</feature>
<keyword evidence="16" id="KW-1185">Reference proteome</keyword>
<evidence type="ECO:0000313" key="15">
    <source>
        <dbReference type="EMBL" id="MFC5729877.1"/>
    </source>
</evidence>
<protein>
    <recommendedName>
        <fullName evidence="1 12">GTP 3',8-cyclase</fullName>
        <ecNumber evidence="1 12">4.1.99.22</ecNumber>
    </recommendedName>
    <alternativeName>
        <fullName evidence="12">Molybdenum cofactor biosynthesis protein A</fullName>
    </alternativeName>
</protein>
<dbReference type="EC" id="4.1.99.22" evidence="1 12"/>
<feature type="binding site" evidence="12">
    <location>
        <position position="66"/>
    </location>
    <ligand>
        <name>GTP</name>
        <dbReference type="ChEBI" id="CHEBI:37565"/>
    </ligand>
</feature>
<evidence type="ECO:0000256" key="10">
    <source>
        <dbReference type="ARBA" id="ARBA00023239"/>
    </source>
</evidence>
<feature type="binding site" evidence="12">
    <location>
        <position position="259"/>
    </location>
    <ligand>
        <name>[4Fe-4S] cluster</name>
        <dbReference type="ChEBI" id="CHEBI:49883"/>
        <label>2</label>
        <note>4Fe-4S-substrate</note>
    </ligand>
</feature>
<evidence type="ECO:0000256" key="9">
    <source>
        <dbReference type="ARBA" id="ARBA00023150"/>
    </source>
</evidence>
<feature type="binding site" evidence="12">
    <location>
        <position position="97"/>
    </location>
    <ligand>
        <name>GTP</name>
        <dbReference type="ChEBI" id="CHEBI:37565"/>
    </ligand>
</feature>
<reference evidence="16" key="1">
    <citation type="journal article" date="2019" name="Int. J. Syst. Evol. Microbiol.">
        <title>The Global Catalogue of Microorganisms (GCM) 10K type strain sequencing project: providing services to taxonomists for standard genome sequencing and annotation.</title>
        <authorList>
            <consortium name="The Broad Institute Genomics Platform"/>
            <consortium name="The Broad Institute Genome Sequencing Center for Infectious Disease"/>
            <person name="Wu L."/>
            <person name="Ma J."/>
        </authorList>
    </citation>
    <scope>NUCLEOTIDE SEQUENCE [LARGE SCALE GENOMIC DNA]</scope>
    <source>
        <strain evidence="16">YIM 94188</strain>
    </source>
</reference>
<feature type="binding site" evidence="12">
    <location>
        <position position="256"/>
    </location>
    <ligand>
        <name>[4Fe-4S] cluster</name>
        <dbReference type="ChEBI" id="CHEBI:49883"/>
        <label>2</label>
        <note>4Fe-4S-substrate</note>
    </ligand>
</feature>
<keyword evidence="2 12" id="KW-0004">4Fe-4S</keyword>
<dbReference type="SMART" id="SM00729">
    <property type="entry name" value="Elp3"/>
    <property type="match status" value="1"/>
</dbReference>
<dbReference type="SUPFAM" id="SSF102114">
    <property type="entry name" value="Radical SAM enzymes"/>
    <property type="match status" value="1"/>
</dbReference>
<feature type="binding site" evidence="12">
    <location>
        <position position="29"/>
    </location>
    <ligand>
        <name>[4Fe-4S] cluster</name>
        <dbReference type="ChEBI" id="CHEBI:49883"/>
        <label>1</label>
        <note>4Fe-4S-S-AdoMet</note>
    </ligand>
</feature>
<dbReference type="Proteomes" id="UP001596072">
    <property type="component" value="Unassembled WGS sequence"/>
</dbReference>
<dbReference type="InterPro" id="IPR010505">
    <property type="entry name" value="MoaA_twitch"/>
</dbReference>
<evidence type="ECO:0000256" key="12">
    <source>
        <dbReference type="HAMAP-Rule" id="MF_01225"/>
    </source>
</evidence>
<name>A0ABW0ZII5_9ACTN</name>
<dbReference type="Pfam" id="PF04055">
    <property type="entry name" value="Radical_SAM"/>
    <property type="match status" value="1"/>
</dbReference>
<dbReference type="InterPro" id="IPR013785">
    <property type="entry name" value="Aldolase_TIM"/>
</dbReference>
<sequence length="329" mass="36087">MPLIDRHGRVATDLRVSLTDRCNLRCTYCMPPEGLDWLPTDDQLTDDEVVRLITVATQRLGVREVRFTGGEPLVRRGLVDIVRRVRAVDAEVEMSITTNALGLARTAAALAAAGLDRVNVSLDSVRRETFHEITRRDRLDDVIEGLAASEEAGLGPVKVNAVLLRGVNDDQAPELLQWCLDRGYQLRFIEQMPLDAQHGWSRDGMITADEIFVSLASTFTLTPAEEPRGSAPAELFLVDGGPATVGVIASVTRPFCGDCDRVRLTADGQVRNCLFARQESDLRLAMRAGASDDDIVERWRTAMWGKAPGHGIDDPSFLQPDRPMSAIGG</sequence>
<dbReference type="InterPro" id="IPR050105">
    <property type="entry name" value="MoCo_biosynth_MoaA/MoaC"/>
</dbReference>
<feature type="binding site" evidence="12">
    <location>
        <position position="121"/>
    </location>
    <ligand>
        <name>S-adenosyl-L-methionine</name>
        <dbReference type="ChEBI" id="CHEBI:59789"/>
    </ligand>
</feature>
<dbReference type="SFLD" id="SFLDG01383">
    <property type="entry name" value="cyclic_pyranopterin_phosphate"/>
    <property type="match status" value="1"/>
</dbReference>
<evidence type="ECO:0000256" key="1">
    <source>
        <dbReference type="ARBA" id="ARBA00012167"/>
    </source>
</evidence>
<feature type="binding site" evidence="12">
    <location>
        <position position="273"/>
    </location>
    <ligand>
        <name>[4Fe-4S] cluster</name>
        <dbReference type="ChEBI" id="CHEBI:49883"/>
        <label>2</label>
        <note>4Fe-4S-substrate</note>
    </ligand>
</feature>
<evidence type="ECO:0000256" key="6">
    <source>
        <dbReference type="ARBA" id="ARBA00023004"/>
    </source>
</evidence>
<feature type="region of interest" description="Disordered" evidence="13">
    <location>
        <begin position="310"/>
        <end position="329"/>
    </location>
</feature>
<dbReference type="InterPro" id="IPR040064">
    <property type="entry name" value="MoaA-like"/>
</dbReference>
<evidence type="ECO:0000256" key="8">
    <source>
        <dbReference type="ARBA" id="ARBA00023134"/>
    </source>
</evidence>
<organism evidence="15 16">
    <name type="scientific">Nocardioides vastitatis</name>
    <dbReference type="NCBI Taxonomy" id="2568655"/>
    <lineage>
        <taxon>Bacteria</taxon>
        <taxon>Bacillati</taxon>
        <taxon>Actinomycetota</taxon>
        <taxon>Actinomycetes</taxon>
        <taxon>Propionibacteriales</taxon>
        <taxon>Nocardioidaceae</taxon>
        <taxon>Nocardioides</taxon>
    </lineage>
</organism>
<proteinExistence type="inferred from homology"/>
<dbReference type="HAMAP" id="MF_01225_B">
    <property type="entry name" value="MoaA_B"/>
    <property type="match status" value="1"/>
</dbReference>
<feature type="binding site" evidence="12">
    <location>
        <position position="158"/>
    </location>
    <ligand>
        <name>GTP</name>
        <dbReference type="ChEBI" id="CHEBI:37565"/>
    </ligand>
</feature>
<evidence type="ECO:0000256" key="3">
    <source>
        <dbReference type="ARBA" id="ARBA00022691"/>
    </source>
</evidence>
<dbReference type="PANTHER" id="PTHR22960:SF0">
    <property type="entry name" value="MOLYBDENUM COFACTOR BIOSYNTHESIS PROTEIN 1"/>
    <property type="match status" value="1"/>
</dbReference>
<feature type="binding site" evidence="12">
    <location>
        <position position="22"/>
    </location>
    <ligand>
        <name>[4Fe-4S] cluster</name>
        <dbReference type="ChEBI" id="CHEBI:49883"/>
        <label>1</label>
        <note>4Fe-4S-S-AdoMet</note>
    </ligand>
</feature>
<evidence type="ECO:0000256" key="13">
    <source>
        <dbReference type="SAM" id="MobiDB-lite"/>
    </source>
</evidence>
<comment type="similarity">
    <text evidence="12">Belongs to the radical SAM superfamily. MoaA family.</text>
</comment>
<comment type="subunit">
    <text evidence="12">Monomer and homodimer.</text>
</comment>
<feature type="binding site" evidence="12">
    <location>
        <position position="70"/>
    </location>
    <ligand>
        <name>S-adenosyl-L-methionine</name>
        <dbReference type="ChEBI" id="CHEBI:59789"/>
    </ligand>
</feature>
<dbReference type="InterPro" id="IPR058240">
    <property type="entry name" value="rSAM_sf"/>
</dbReference>
<comment type="function">
    <text evidence="12">Catalyzes the cyclization of GTP to (8S)-3',8-cyclo-7,8-dihydroguanosine 5'-triphosphate.</text>
</comment>
<evidence type="ECO:0000313" key="16">
    <source>
        <dbReference type="Proteomes" id="UP001596072"/>
    </source>
</evidence>
<dbReference type="NCBIfam" id="TIGR02666">
    <property type="entry name" value="moaA"/>
    <property type="match status" value="1"/>
</dbReference>
<dbReference type="InterPro" id="IPR007197">
    <property type="entry name" value="rSAM"/>
</dbReference>
<evidence type="ECO:0000259" key="14">
    <source>
        <dbReference type="PROSITE" id="PS51918"/>
    </source>
</evidence>
<keyword evidence="9 12" id="KW-0501">Molybdenum cofactor biosynthesis</keyword>
<dbReference type="CDD" id="cd01335">
    <property type="entry name" value="Radical_SAM"/>
    <property type="match status" value="1"/>
</dbReference>
<feature type="binding site" evidence="12">
    <location>
        <position position="26"/>
    </location>
    <ligand>
        <name>[4Fe-4S] cluster</name>
        <dbReference type="ChEBI" id="CHEBI:49883"/>
        <label>1</label>
        <note>4Fe-4S-S-AdoMet</note>
    </ligand>
</feature>
<comment type="pathway">
    <text evidence="12">Cofactor biosynthesis; molybdopterin biosynthesis.</text>
</comment>
<dbReference type="GO" id="GO:0061798">
    <property type="term" value="F:GTP 3',8'-cyclase activity"/>
    <property type="evidence" value="ECO:0007669"/>
    <property type="project" value="UniProtKB-EC"/>
</dbReference>
<comment type="caution">
    <text evidence="15">The sequence shown here is derived from an EMBL/GenBank/DDBJ whole genome shotgun (WGS) entry which is preliminary data.</text>
</comment>
<dbReference type="PROSITE" id="PS51918">
    <property type="entry name" value="RADICAL_SAM"/>
    <property type="match status" value="1"/>
</dbReference>
<accession>A0ABW0ZII5</accession>
<evidence type="ECO:0000256" key="2">
    <source>
        <dbReference type="ARBA" id="ARBA00022485"/>
    </source>
</evidence>
<feature type="domain" description="Radical SAM core" evidence="14">
    <location>
        <begin position="6"/>
        <end position="232"/>
    </location>
</feature>
<keyword evidence="8 12" id="KW-0342">GTP-binding</keyword>
<dbReference type="InterPro" id="IPR000385">
    <property type="entry name" value="MoaA_NifB_PqqE_Fe-S-bd_CS"/>
</dbReference>
<dbReference type="Gene3D" id="3.20.20.70">
    <property type="entry name" value="Aldolase class I"/>
    <property type="match status" value="1"/>
</dbReference>
<evidence type="ECO:0000256" key="5">
    <source>
        <dbReference type="ARBA" id="ARBA00022741"/>
    </source>
</evidence>
<evidence type="ECO:0000256" key="7">
    <source>
        <dbReference type="ARBA" id="ARBA00023014"/>
    </source>
</evidence>
<dbReference type="CDD" id="cd21117">
    <property type="entry name" value="Twitch_MoaA"/>
    <property type="match status" value="1"/>
</dbReference>
<dbReference type="SFLD" id="SFLDS00029">
    <property type="entry name" value="Radical_SAM"/>
    <property type="match status" value="1"/>
</dbReference>
<keyword evidence="5 12" id="KW-0547">Nucleotide-binding</keyword>
<dbReference type="InterPro" id="IPR013483">
    <property type="entry name" value="MoaA"/>
</dbReference>
<keyword evidence="3 12" id="KW-0949">S-adenosyl-L-methionine</keyword>
<keyword evidence="7 12" id="KW-0411">Iron-sulfur</keyword>
<comment type="catalytic activity">
    <reaction evidence="11 12">
        <text>GTP + AH2 + S-adenosyl-L-methionine = (8S)-3',8-cyclo-7,8-dihydroguanosine 5'-triphosphate + 5'-deoxyadenosine + L-methionine + A + H(+)</text>
        <dbReference type="Rhea" id="RHEA:49576"/>
        <dbReference type="ChEBI" id="CHEBI:13193"/>
        <dbReference type="ChEBI" id="CHEBI:15378"/>
        <dbReference type="ChEBI" id="CHEBI:17319"/>
        <dbReference type="ChEBI" id="CHEBI:17499"/>
        <dbReference type="ChEBI" id="CHEBI:37565"/>
        <dbReference type="ChEBI" id="CHEBI:57844"/>
        <dbReference type="ChEBI" id="CHEBI:59789"/>
        <dbReference type="ChEBI" id="CHEBI:131766"/>
        <dbReference type="EC" id="4.1.99.22"/>
    </reaction>
</comment>
<dbReference type="EMBL" id="JBHSNS010000006">
    <property type="protein sequence ID" value="MFC5729877.1"/>
    <property type="molecule type" value="Genomic_DNA"/>
</dbReference>
<keyword evidence="10 12" id="KW-0456">Lyase</keyword>
<dbReference type="RefSeq" id="WP_206056199.1">
    <property type="nucleotide sequence ID" value="NZ_JBHSNS010000006.1"/>
</dbReference>
<keyword evidence="4 12" id="KW-0479">Metal-binding</keyword>
<feature type="binding site" evidence="12">
    <location>
        <position position="28"/>
    </location>
    <ligand>
        <name>S-adenosyl-L-methionine</name>
        <dbReference type="ChEBI" id="CHEBI:59789"/>
    </ligand>
</feature>